<feature type="compositionally biased region" description="Basic and acidic residues" evidence="1">
    <location>
        <begin position="23"/>
        <end position="41"/>
    </location>
</feature>
<dbReference type="AlphaFoldDB" id="A0A9D2U8P5"/>
<gene>
    <name evidence="2" type="ORF">H9906_02695</name>
</gene>
<proteinExistence type="predicted"/>
<comment type="caution">
    <text evidence="2">The sequence shown here is derived from an EMBL/GenBank/DDBJ whole genome shotgun (WGS) entry which is preliminary data.</text>
</comment>
<evidence type="ECO:0000256" key="1">
    <source>
        <dbReference type="SAM" id="MobiDB-lite"/>
    </source>
</evidence>
<feature type="region of interest" description="Disordered" evidence="1">
    <location>
        <begin position="1"/>
        <end position="48"/>
    </location>
</feature>
<accession>A0A9D2U8P5</accession>
<evidence type="ECO:0000313" key="2">
    <source>
        <dbReference type="EMBL" id="HJD43922.1"/>
    </source>
</evidence>
<dbReference type="EMBL" id="DWUQ01000050">
    <property type="protein sequence ID" value="HJD43922.1"/>
    <property type="molecule type" value="Genomic_DNA"/>
</dbReference>
<organism evidence="2 3">
    <name type="scientific">Candidatus Paenalcaligenes intestinipullorum</name>
    <dbReference type="NCBI Taxonomy" id="2838718"/>
    <lineage>
        <taxon>Bacteria</taxon>
        <taxon>Pseudomonadati</taxon>
        <taxon>Pseudomonadota</taxon>
        <taxon>Betaproteobacteria</taxon>
        <taxon>Burkholderiales</taxon>
        <taxon>Alcaligenaceae</taxon>
        <taxon>Paenalcaligenes</taxon>
    </lineage>
</organism>
<protein>
    <submittedName>
        <fullName evidence="2">Uncharacterized protein</fullName>
    </submittedName>
</protein>
<dbReference type="Proteomes" id="UP000823889">
    <property type="component" value="Unassembled WGS sequence"/>
</dbReference>
<evidence type="ECO:0000313" key="3">
    <source>
        <dbReference type="Proteomes" id="UP000823889"/>
    </source>
</evidence>
<reference evidence="2" key="1">
    <citation type="journal article" date="2021" name="PeerJ">
        <title>Extensive microbial diversity within the chicken gut microbiome revealed by metagenomics and culture.</title>
        <authorList>
            <person name="Gilroy R."/>
            <person name="Ravi A."/>
            <person name="Getino M."/>
            <person name="Pursley I."/>
            <person name="Horton D.L."/>
            <person name="Alikhan N.F."/>
            <person name="Baker D."/>
            <person name="Gharbi K."/>
            <person name="Hall N."/>
            <person name="Watson M."/>
            <person name="Adriaenssens E.M."/>
            <person name="Foster-Nyarko E."/>
            <person name="Jarju S."/>
            <person name="Secka A."/>
            <person name="Antonio M."/>
            <person name="Oren A."/>
            <person name="Chaudhuri R.R."/>
            <person name="La Ragione R."/>
            <person name="Hildebrand F."/>
            <person name="Pallen M.J."/>
        </authorList>
    </citation>
    <scope>NUCLEOTIDE SEQUENCE</scope>
    <source>
        <strain evidence="2">9264</strain>
    </source>
</reference>
<sequence length="48" mass="5630">MGRRQNRRKPAFEIEPLNWVAPQHEDDAAEQSKEVVQKDQQEAETPQN</sequence>
<reference evidence="2" key="2">
    <citation type="submission" date="2021-04" db="EMBL/GenBank/DDBJ databases">
        <authorList>
            <person name="Gilroy R."/>
        </authorList>
    </citation>
    <scope>NUCLEOTIDE SEQUENCE</scope>
    <source>
        <strain evidence="2">9264</strain>
    </source>
</reference>
<name>A0A9D2U8P5_9BURK</name>